<dbReference type="GeneID" id="91097692"/>
<dbReference type="EMBL" id="CP144107">
    <property type="protein sequence ID" value="WWC92069.1"/>
    <property type="molecule type" value="Genomic_DNA"/>
</dbReference>
<organism evidence="2 3">
    <name type="scientific">Kwoniella dendrophila CBS 6074</name>
    <dbReference type="NCBI Taxonomy" id="1295534"/>
    <lineage>
        <taxon>Eukaryota</taxon>
        <taxon>Fungi</taxon>
        <taxon>Dikarya</taxon>
        <taxon>Basidiomycota</taxon>
        <taxon>Agaricomycotina</taxon>
        <taxon>Tremellomycetes</taxon>
        <taxon>Tremellales</taxon>
        <taxon>Cryptococcaceae</taxon>
        <taxon>Kwoniella</taxon>
    </lineage>
</organism>
<dbReference type="PANTHER" id="PTHR34407:SF1">
    <property type="entry name" value="SGNH HYDROLASE-TYPE ESTERASE DOMAIN-CONTAINING PROTEIN"/>
    <property type="match status" value="1"/>
</dbReference>
<keyword evidence="3" id="KW-1185">Reference proteome</keyword>
<proteinExistence type="predicted"/>
<feature type="compositionally biased region" description="Polar residues" evidence="1">
    <location>
        <begin position="92"/>
        <end position="119"/>
    </location>
</feature>
<feature type="compositionally biased region" description="Low complexity" evidence="1">
    <location>
        <begin position="1"/>
        <end position="21"/>
    </location>
</feature>
<accession>A0AAX4K3W2</accession>
<feature type="region of interest" description="Disordered" evidence="1">
    <location>
        <begin position="485"/>
        <end position="514"/>
    </location>
</feature>
<name>A0AAX4K3W2_9TREE</name>
<dbReference type="AlphaFoldDB" id="A0AAX4K3W2"/>
<dbReference type="Proteomes" id="UP001355207">
    <property type="component" value="Chromosome 10"/>
</dbReference>
<dbReference type="RefSeq" id="XP_066078831.1">
    <property type="nucleotide sequence ID" value="XM_066222734.1"/>
</dbReference>
<evidence type="ECO:0000256" key="1">
    <source>
        <dbReference type="SAM" id="MobiDB-lite"/>
    </source>
</evidence>
<evidence type="ECO:0000313" key="3">
    <source>
        <dbReference type="Proteomes" id="UP001355207"/>
    </source>
</evidence>
<reference evidence="2 3" key="1">
    <citation type="submission" date="2024-01" db="EMBL/GenBank/DDBJ databases">
        <title>Comparative genomics of Cryptococcus and Kwoniella reveals pathogenesis evolution and contrasting modes of karyotype evolution via chromosome fusion or intercentromeric recombination.</title>
        <authorList>
            <person name="Coelho M.A."/>
            <person name="David-Palma M."/>
            <person name="Shea T."/>
            <person name="Bowers K."/>
            <person name="McGinley-Smith S."/>
            <person name="Mohammad A.W."/>
            <person name="Gnirke A."/>
            <person name="Yurkov A.M."/>
            <person name="Nowrousian M."/>
            <person name="Sun S."/>
            <person name="Cuomo C.A."/>
            <person name="Heitman J."/>
        </authorList>
    </citation>
    <scope>NUCLEOTIDE SEQUENCE [LARGE SCALE GENOMIC DNA]</scope>
    <source>
        <strain evidence="2 3">CBS 6074</strain>
    </source>
</reference>
<feature type="compositionally biased region" description="Low complexity" evidence="1">
    <location>
        <begin position="120"/>
        <end position="136"/>
    </location>
</feature>
<dbReference type="SUPFAM" id="SSF52266">
    <property type="entry name" value="SGNH hydrolase"/>
    <property type="match status" value="1"/>
</dbReference>
<gene>
    <name evidence="2" type="ORF">L201_007023</name>
</gene>
<evidence type="ECO:0000313" key="2">
    <source>
        <dbReference type="EMBL" id="WWC92069.1"/>
    </source>
</evidence>
<dbReference type="PANTHER" id="PTHR34407">
    <property type="entry name" value="EXPRESSED PROTEIN"/>
    <property type="match status" value="1"/>
</dbReference>
<evidence type="ECO:0008006" key="4">
    <source>
        <dbReference type="Google" id="ProtNLM"/>
    </source>
</evidence>
<dbReference type="CDD" id="cd00229">
    <property type="entry name" value="SGNH_hydrolase"/>
    <property type="match status" value="1"/>
</dbReference>
<sequence length="683" mass="74056">MLRTRSNPSSNNPDTPSSSRPLEPDTPMSHYPSRIHNEDDPVHPTNPNSNSNSNSEYFNSNGIAGSSSSSSANQSGTATPNAHAGSVDLEGITNSSSTEYNSTVNQNQQHTRRLSSSSGSEKNNFLSEKSSSSSSNMTGGGGLQNRRSSKNGLKLNLSSLLGKRSKGNKFGLSQKGWMSITGIVGFILLLKLLFSGSSEDPHHHILDQAHLIPRDYLNNSLVDPAPFEFCPVFGPGDAIAARRGQLELLKSRLHTGTNARVQRVLQKAMSGASITMSVLGGSVSACTGAGDDPVNEKCYPHKFFDWWNTVFPHPANEMTNGATRKTDSAYYAYCNSHHLPDKTDLVILEFDAADPNDPEWLQHFELLVRSVLVRPEMPAVIILGHFSPQVQAQNGFAGPELLHNVVAQFYDVPHISAKGVLYEQYLQTPDQARSAFYADPNHANHNGHDLIADVLISYIMSQICSGWSAINGHAFDVPNLGTEGDKSASGPSLLGGVGLRKGMPGQDPGDGDSATSALAERYQGLRVPQMRLNDRPHDVQQFREIEPFCVAASDLINPLPPSLFYGSGWHTYHPPKGAVYEDRHYWYAEQPTARLRVPLKLGAGDVGIYFLQSPPDKPLGTVKCWVDDNVAGGKELQGTAEVEDVIATLFMIDRGVSRGSHFVECQLLGEAGGTSPPFKILGM</sequence>
<feature type="compositionally biased region" description="Low complexity" evidence="1">
    <location>
        <begin position="46"/>
        <end position="78"/>
    </location>
</feature>
<protein>
    <recommendedName>
        <fullName evidence="4">Capsular associated protein</fullName>
    </recommendedName>
</protein>
<feature type="region of interest" description="Disordered" evidence="1">
    <location>
        <begin position="1"/>
        <end position="149"/>
    </location>
</feature>